<dbReference type="AlphaFoldDB" id="A0A1N7SNN8"/>
<keyword evidence="1" id="KW-0472">Membrane</keyword>
<feature type="transmembrane region" description="Helical" evidence="1">
    <location>
        <begin position="47"/>
        <end position="64"/>
    </location>
</feature>
<gene>
    <name evidence="2" type="ORF">BN2476_670026</name>
</gene>
<proteinExistence type="predicted"/>
<dbReference type="EMBL" id="CYGY02000067">
    <property type="protein sequence ID" value="SIT48957.1"/>
    <property type="molecule type" value="Genomic_DNA"/>
</dbReference>
<feature type="transmembrane region" description="Helical" evidence="1">
    <location>
        <begin position="12"/>
        <end position="35"/>
    </location>
</feature>
<keyword evidence="1" id="KW-0812">Transmembrane</keyword>
<dbReference type="OrthoDB" id="9008652at2"/>
<comment type="caution">
    <text evidence="2">The sequence shown here is derived from an EMBL/GenBank/DDBJ whole genome shotgun (WGS) entry which is preliminary data.</text>
</comment>
<keyword evidence="3" id="KW-1185">Reference proteome</keyword>
<evidence type="ECO:0000313" key="3">
    <source>
        <dbReference type="Proteomes" id="UP000195569"/>
    </source>
</evidence>
<protein>
    <submittedName>
        <fullName evidence="2">Uncharacterized protein</fullName>
    </submittedName>
</protein>
<accession>A0A1N7SNN8</accession>
<reference evidence="2" key="1">
    <citation type="submission" date="2016-12" db="EMBL/GenBank/DDBJ databases">
        <authorList>
            <person name="Moulin L."/>
        </authorList>
    </citation>
    <scope>NUCLEOTIDE SEQUENCE [LARGE SCALE GENOMIC DNA]</scope>
    <source>
        <strain evidence="2">STM 7183</strain>
    </source>
</reference>
<dbReference type="RefSeq" id="WP_087738188.1">
    <property type="nucleotide sequence ID" value="NZ_CYGY02000067.1"/>
</dbReference>
<keyword evidence="1" id="KW-1133">Transmembrane helix</keyword>
<evidence type="ECO:0000256" key="1">
    <source>
        <dbReference type="SAM" id="Phobius"/>
    </source>
</evidence>
<name>A0A1N7SNN8_9BURK</name>
<dbReference type="Proteomes" id="UP000195569">
    <property type="component" value="Unassembled WGS sequence"/>
</dbReference>
<organism evidence="2 3">
    <name type="scientific">Paraburkholderia piptadeniae</name>
    <dbReference type="NCBI Taxonomy" id="1701573"/>
    <lineage>
        <taxon>Bacteria</taxon>
        <taxon>Pseudomonadati</taxon>
        <taxon>Pseudomonadota</taxon>
        <taxon>Betaproteobacteria</taxon>
        <taxon>Burkholderiales</taxon>
        <taxon>Burkholderiaceae</taxon>
        <taxon>Paraburkholderia</taxon>
    </lineage>
</organism>
<evidence type="ECO:0000313" key="2">
    <source>
        <dbReference type="EMBL" id="SIT48957.1"/>
    </source>
</evidence>
<sequence length="72" mass="7686">MKKSHTLPTHSAGPIWGLIFGAVMTTIAVALWMYAKTHAGSNHLDESLAVGAALVGVFVAVCAAREIRHHKH</sequence>